<dbReference type="Pfam" id="PF02450">
    <property type="entry name" value="LCAT"/>
    <property type="match status" value="1"/>
</dbReference>
<comment type="caution">
    <text evidence="1">The sequence shown here is derived from an EMBL/GenBank/DDBJ whole genome shotgun (WGS) entry which is preliminary data.</text>
</comment>
<dbReference type="OrthoDB" id="190846at2759"/>
<evidence type="ECO:0000313" key="1">
    <source>
        <dbReference type="EMBL" id="KAG5188033.1"/>
    </source>
</evidence>
<gene>
    <name evidence="1" type="ORF">JKP88DRAFT_262374</name>
</gene>
<dbReference type="InterPro" id="IPR029058">
    <property type="entry name" value="AB_hydrolase_fold"/>
</dbReference>
<keyword evidence="1" id="KW-0012">Acyltransferase</keyword>
<dbReference type="PANTHER" id="PTHR11440">
    <property type="entry name" value="LECITHIN-CHOLESTEROL ACYLTRANSFERASE-RELATED"/>
    <property type="match status" value="1"/>
</dbReference>
<dbReference type="Gene3D" id="3.40.50.1820">
    <property type="entry name" value="alpha/beta hydrolase"/>
    <property type="match status" value="1"/>
</dbReference>
<dbReference type="InterPro" id="IPR003386">
    <property type="entry name" value="LACT/PDAT_acylTrfase"/>
</dbReference>
<accession>A0A836CJX4</accession>
<reference evidence="1" key="1">
    <citation type="submission" date="2021-02" db="EMBL/GenBank/DDBJ databases">
        <title>First Annotated Genome of the Yellow-green Alga Tribonema minus.</title>
        <authorList>
            <person name="Mahan K.M."/>
        </authorList>
    </citation>
    <scope>NUCLEOTIDE SEQUENCE</scope>
    <source>
        <strain evidence="1">UTEX B ZZ1240</strain>
    </source>
</reference>
<dbReference type="SUPFAM" id="SSF53474">
    <property type="entry name" value="alpha/beta-Hydrolases"/>
    <property type="match status" value="1"/>
</dbReference>
<dbReference type="GO" id="GO:0008374">
    <property type="term" value="F:O-acyltransferase activity"/>
    <property type="evidence" value="ECO:0007669"/>
    <property type="project" value="InterPro"/>
</dbReference>
<dbReference type="AlphaFoldDB" id="A0A836CJX4"/>
<dbReference type="EMBL" id="JAFCMP010000079">
    <property type="protein sequence ID" value="KAG5188033.1"/>
    <property type="molecule type" value="Genomic_DNA"/>
</dbReference>
<dbReference type="Proteomes" id="UP000664859">
    <property type="component" value="Unassembled WGS sequence"/>
</dbReference>
<dbReference type="GO" id="GO:0006629">
    <property type="term" value="P:lipid metabolic process"/>
    <property type="evidence" value="ECO:0007669"/>
    <property type="project" value="InterPro"/>
</dbReference>
<sequence>MDFMTNLNISLDVMDIDARGMWENVYGGTLGSMRTPNATEDIAPGIRARRAGLAMHHPVDTQSALMLLSNWLRQLCCQQRRPKRPQQPSLSRARLCHRHRRYRRRPRRRRRQVIVPGFTSSGLEIWDGEECLRHYFRQRVWGTSSMLQALLADKMCWLRHMELDSETGLDPPGRKLRSAVGLEAADYVFRGYWVWGKVIENLAEIGYTSNEMYMASYDWRLSPWMAEKRDGFLTRLKHTLETALEVSGTPAVMMSHSFGGQVVYFFLNWVESENGGKGGDGWVAKHVAGVANVAGSLLGVPKAVSALLSGEFKDTAQLGTMSAALDYYLSPERRAHLLRTWSSLVTMLPKGGSAIWGNATWAPDDTAVPLTPSNDGTQEEAEPPHCPTYGNMISFVPDVVPPVAGNMTWEDAWRTLILPRLDHRLYTDEAEAANLVAADIEDLGNDARYDHPMYWSNPLASALPNAPNMRIWCMYGANNSAERGYLYRTSPYEEAQTCTEDAGNCTLPVDGEEELISVPYTIWNAAPSLYSVLQVEISTLPAGNCTLPLDGEEELIFVRARSANSAPSNGCFSQGMRLVNGDGTVPLLSLGYMCSEGWKNDKYPYNPSKINVTTVEYPHLPAGFSLRGGGTSGDHIDVLGNVELLEGLMAIAAGKGDLIRERVITNIKEVSASIDLLTHPSRGRPT</sequence>
<name>A0A836CJX4_9STRA</name>
<protein>
    <submittedName>
        <fullName evidence="1">Lecithin:cholesterol acyltransferase-domain-containing protein</fullName>
    </submittedName>
</protein>
<organism evidence="1 2">
    <name type="scientific">Tribonema minus</name>
    <dbReference type="NCBI Taxonomy" id="303371"/>
    <lineage>
        <taxon>Eukaryota</taxon>
        <taxon>Sar</taxon>
        <taxon>Stramenopiles</taxon>
        <taxon>Ochrophyta</taxon>
        <taxon>PX clade</taxon>
        <taxon>Xanthophyceae</taxon>
        <taxon>Tribonematales</taxon>
        <taxon>Tribonemataceae</taxon>
        <taxon>Tribonema</taxon>
    </lineage>
</organism>
<evidence type="ECO:0000313" key="2">
    <source>
        <dbReference type="Proteomes" id="UP000664859"/>
    </source>
</evidence>
<proteinExistence type="predicted"/>
<keyword evidence="1" id="KW-0808">Transferase</keyword>
<keyword evidence="2" id="KW-1185">Reference proteome</keyword>